<keyword evidence="4" id="KW-1185">Reference proteome</keyword>
<proteinExistence type="predicted"/>
<keyword evidence="1" id="KW-1133">Transmembrane helix</keyword>
<keyword evidence="1" id="KW-0472">Membrane</keyword>
<evidence type="ECO:0000256" key="1">
    <source>
        <dbReference type="SAM" id="Phobius"/>
    </source>
</evidence>
<feature type="transmembrane region" description="Helical" evidence="1">
    <location>
        <begin position="20"/>
        <end position="39"/>
    </location>
</feature>
<sequence>MMKYILNSIKAQFSRGHLWIVTKAIFSFIGLSVTFLQALEYLLPKEYSQPIVDFCKGNLKYEIFGLAIIVFVYNWKRLGYLWKCRSMEVTIEIKCCDFFKQEGSKLIQFPDTFDTDIYDKKLVKKSSLNGQFIVSFFGDSIQELDQKIYETLDANNVKSSKNPKLKGKKLVYSIGTVMHLEHQGQNYILTAFSRMRPNGNSSMSRITYTDFLSALWKKLAVINVKDETLNITVFGASSISGLPADFSYQDKLHEIIKSFLLASKNQRLCKKLRICMTADDYRQLDYEDIKSLAAYFDSHLSQLDLKSSHTERRRGVSFKPLLKGVL</sequence>
<evidence type="ECO:0000259" key="2">
    <source>
        <dbReference type="Pfam" id="PF20016"/>
    </source>
</evidence>
<reference evidence="3 4" key="1">
    <citation type="journal article" date="2021" name="Sci. Rep.">
        <title>The distribution of antibiotic resistance genes in chicken gut microbiota commensals.</title>
        <authorList>
            <person name="Juricova H."/>
            <person name="Matiasovicova J."/>
            <person name="Kubasova T."/>
            <person name="Cejkova D."/>
            <person name="Rychlik I."/>
        </authorList>
    </citation>
    <scope>NUCLEOTIDE SEQUENCE [LARGE SCALE GENOMIC DNA]</scope>
    <source>
        <strain evidence="3 4">An819</strain>
    </source>
</reference>
<dbReference type="InterPro" id="IPR045535">
    <property type="entry name" value="ThsA_Macro"/>
</dbReference>
<dbReference type="EMBL" id="JACJJL010000033">
    <property type="protein sequence ID" value="MBM6662879.1"/>
    <property type="molecule type" value="Genomic_DNA"/>
</dbReference>
<name>A0A938WR69_9BACT</name>
<accession>A0A938WR69</accession>
<keyword evidence="1" id="KW-0812">Transmembrane</keyword>
<dbReference type="Pfam" id="PF20016">
    <property type="entry name" value="ThsA_Macro"/>
    <property type="match status" value="1"/>
</dbReference>
<dbReference type="Proteomes" id="UP000764045">
    <property type="component" value="Unassembled WGS sequence"/>
</dbReference>
<feature type="domain" description="Thoeris protein ThsA Macro" evidence="2">
    <location>
        <begin position="91"/>
        <end position="276"/>
    </location>
</feature>
<dbReference type="RefSeq" id="WP_205111726.1">
    <property type="nucleotide sequence ID" value="NZ_JACJJL010000033.1"/>
</dbReference>
<dbReference type="AlphaFoldDB" id="A0A938WR69"/>
<evidence type="ECO:0000313" key="4">
    <source>
        <dbReference type="Proteomes" id="UP000764045"/>
    </source>
</evidence>
<comment type="caution">
    <text evidence="3">The sequence shown here is derived from an EMBL/GenBank/DDBJ whole genome shotgun (WGS) entry which is preliminary data.</text>
</comment>
<evidence type="ECO:0000313" key="3">
    <source>
        <dbReference type="EMBL" id="MBM6662879.1"/>
    </source>
</evidence>
<gene>
    <name evidence="3" type="ORF">H6B30_14200</name>
</gene>
<protein>
    <recommendedName>
        <fullName evidence="2">Thoeris protein ThsA Macro domain-containing protein</fullName>
    </recommendedName>
</protein>
<organism evidence="3 4">
    <name type="scientific">Marseilla massiliensis</name>
    <dbReference type="NCBI Taxonomy" id="1841864"/>
    <lineage>
        <taxon>Bacteria</taxon>
        <taxon>Pseudomonadati</taxon>
        <taxon>Bacteroidota</taxon>
        <taxon>Bacteroidia</taxon>
        <taxon>Bacteroidales</taxon>
        <taxon>Prevotellaceae</taxon>
        <taxon>Marseilla</taxon>
    </lineage>
</organism>